<evidence type="ECO:0000313" key="2">
    <source>
        <dbReference type="Proteomes" id="UP001163603"/>
    </source>
</evidence>
<protein>
    <submittedName>
        <fullName evidence="1">Uncharacterized protein</fullName>
    </submittedName>
</protein>
<evidence type="ECO:0000313" key="1">
    <source>
        <dbReference type="EMBL" id="KAJ0043929.1"/>
    </source>
</evidence>
<proteinExistence type="predicted"/>
<organism evidence="1 2">
    <name type="scientific">Pistacia integerrima</name>
    <dbReference type="NCBI Taxonomy" id="434235"/>
    <lineage>
        <taxon>Eukaryota</taxon>
        <taxon>Viridiplantae</taxon>
        <taxon>Streptophyta</taxon>
        <taxon>Embryophyta</taxon>
        <taxon>Tracheophyta</taxon>
        <taxon>Spermatophyta</taxon>
        <taxon>Magnoliopsida</taxon>
        <taxon>eudicotyledons</taxon>
        <taxon>Gunneridae</taxon>
        <taxon>Pentapetalae</taxon>
        <taxon>rosids</taxon>
        <taxon>malvids</taxon>
        <taxon>Sapindales</taxon>
        <taxon>Anacardiaceae</taxon>
        <taxon>Pistacia</taxon>
    </lineage>
</organism>
<dbReference type="Proteomes" id="UP001163603">
    <property type="component" value="Chromosome 4"/>
</dbReference>
<gene>
    <name evidence="1" type="ORF">Pint_18111</name>
</gene>
<dbReference type="EMBL" id="CM047739">
    <property type="protein sequence ID" value="KAJ0043929.1"/>
    <property type="molecule type" value="Genomic_DNA"/>
</dbReference>
<reference evidence="2" key="1">
    <citation type="journal article" date="2023" name="G3 (Bethesda)">
        <title>Genome assembly and association tests identify interacting loci associated with vigor, precocity, and sex in interspecific pistachio rootstocks.</title>
        <authorList>
            <person name="Palmer W."/>
            <person name="Jacygrad E."/>
            <person name="Sagayaradj S."/>
            <person name="Cavanaugh K."/>
            <person name="Han R."/>
            <person name="Bertier L."/>
            <person name="Beede B."/>
            <person name="Kafkas S."/>
            <person name="Golino D."/>
            <person name="Preece J."/>
            <person name="Michelmore R."/>
        </authorList>
    </citation>
    <scope>NUCLEOTIDE SEQUENCE [LARGE SCALE GENOMIC DNA]</scope>
</reference>
<sequence length="185" mass="21036">MAANQVDKGKATTQEPLPLGKKKITLKAEDGHLFEIERAVAMDCLGIVKTFFEENEHDDDNVNVIVPLPNVSSAVLTQIIKYCKKHVGFREDEADEPKKAEMKAFDGDFINHQSVDMLKEILLAANYLNVKSLLELAEDNVAERIKNKSVEYVREFFGIENDFTEEEENRLREENSWAFEGVDAD</sequence>
<keyword evidence="2" id="KW-1185">Reference proteome</keyword>
<name>A0ACC0YYV9_9ROSI</name>
<comment type="caution">
    <text evidence="1">The sequence shown here is derived from an EMBL/GenBank/DDBJ whole genome shotgun (WGS) entry which is preliminary data.</text>
</comment>
<accession>A0ACC0YYV9</accession>